<reference evidence="2 3" key="1">
    <citation type="submission" date="2016-08" db="EMBL/GenBank/DDBJ databases">
        <authorList>
            <person name="Seilhamer J.J."/>
        </authorList>
    </citation>
    <scope>NUCLEOTIDE SEQUENCE [LARGE SCALE GENOMIC DNA]</scope>
    <source>
        <strain evidence="2 3">KCTC 42603</strain>
    </source>
</reference>
<name>A0A1E7ZAV8_9ALTE</name>
<dbReference type="PANTHER" id="PTHR33361">
    <property type="entry name" value="GLR0591 PROTEIN"/>
    <property type="match status" value="1"/>
</dbReference>
<dbReference type="Pfam" id="PF05960">
    <property type="entry name" value="DUF885"/>
    <property type="match status" value="1"/>
</dbReference>
<evidence type="ECO:0000256" key="1">
    <source>
        <dbReference type="SAM" id="MobiDB-lite"/>
    </source>
</evidence>
<evidence type="ECO:0008006" key="4">
    <source>
        <dbReference type="Google" id="ProtNLM"/>
    </source>
</evidence>
<dbReference type="EMBL" id="MDHN01000028">
    <property type="protein sequence ID" value="OFC70658.1"/>
    <property type="molecule type" value="Genomic_DNA"/>
</dbReference>
<dbReference type="STRING" id="1656094.BFC18_12485"/>
<sequence>MTGCNDASQTAKQETKVTPAQQEAADIALTETADTYTRVFFDQYPTLSTTLAMPVQQAGGRYNDRFPDYSVAGMEQFQSSMAQAAAALKEIDGTLLSDKDRMHQQILINIFDFYTGERTFPGGYIDTWSAHLPYIINQIMGPLIDIPKIMQVQQSVATKKDAEDYLTRLEKMGAFVDGVVAKFKADEAKGIVLPKKLRPKTLAYLNGFLAAEPEDHGLVTAFASKLEKVSELDATTKSDMVKLAGELVSTVVYPAFNRARDAVLESEQKAGNSDGIWAQPGGEAFYLHEIKFLADSTLSPEEIHQLGLSEVERISAQMDTILRENGYSKGTVGERMLALADVPGQLFEATEEGRQALLDYLNDEVKTVMARAPEFYGTVPTQPVEVDRIPPVSEAGEAGGYYSQPSLDGSRPGIYWINLRDMKAVPKFSLKTLTYHEAVPGHHFQIALNMAQTDIGLMRQNAPYNAFVEGWALYSEYVAAEYMGMYDDDPLGNLGRLQAELYRAVRLVVDTGMHFKHWTREQAIAYFHDTTGTPLSDVVPEVERYMAMPGQALGYKLGMLEFVALEKQARQALGVKFDIKQFHDVILLPGARPMAMVRQDVEAWITAQSTDG</sequence>
<gene>
    <name evidence="2" type="ORF">BFC18_12485</name>
</gene>
<dbReference type="PANTHER" id="PTHR33361:SF2">
    <property type="entry name" value="DUF885 DOMAIN-CONTAINING PROTEIN"/>
    <property type="match status" value="1"/>
</dbReference>
<keyword evidence="3" id="KW-1185">Reference proteome</keyword>
<dbReference type="InterPro" id="IPR010281">
    <property type="entry name" value="DUF885"/>
</dbReference>
<proteinExistence type="predicted"/>
<comment type="caution">
    <text evidence="2">The sequence shown here is derived from an EMBL/GenBank/DDBJ whole genome shotgun (WGS) entry which is preliminary data.</text>
</comment>
<evidence type="ECO:0000313" key="2">
    <source>
        <dbReference type="EMBL" id="OFC70658.1"/>
    </source>
</evidence>
<protein>
    <recommendedName>
        <fullName evidence="4">DUF885 domain-containing protein</fullName>
    </recommendedName>
</protein>
<evidence type="ECO:0000313" key="3">
    <source>
        <dbReference type="Proteomes" id="UP000175691"/>
    </source>
</evidence>
<organism evidence="2 3">
    <name type="scientific">Alteromonas confluentis</name>
    <dbReference type="NCBI Taxonomy" id="1656094"/>
    <lineage>
        <taxon>Bacteria</taxon>
        <taxon>Pseudomonadati</taxon>
        <taxon>Pseudomonadota</taxon>
        <taxon>Gammaproteobacteria</taxon>
        <taxon>Alteromonadales</taxon>
        <taxon>Alteromonadaceae</taxon>
        <taxon>Alteromonas/Salinimonas group</taxon>
        <taxon>Alteromonas</taxon>
    </lineage>
</organism>
<feature type="region of interest" description="Disordered" evidence="1">
    <location>
        <begin position="1"/>
        <end position="21"/>
    </location>
</feature>
<dbReference type="AlphaFoldDB" id="A0A1E7ZAV8"/>
<dbReference type="Proteomes" id="UP000175691">
    <property type="component" value="Unassembled WGS sequence"/>
</dbReference>
<accession>A0A1E7ZAV8</accession>